<comment type="cofactor">
    <cofactor evidence="1">
        <name>NAD(+)</name>
        <dbReference type="ChEBI" id="CHEBI:57540"/>
    </cofactor>
</comment>
<sequence length="373" mass="41822">MADATNGDSRKKQRVELTQDADYIPKSILVTGGAGFIASHIVIQLVKQYPNYKIVCFDKLDYCSSLLNLNEVKDCPNFKFIKGNLLSADLIRYILEQEGIDTIIHAAAQTHVDNSFGNSFAFTENNVMGTHVLIETAKTHGIKRFIHVSTDEVYGSSYDEDPRRVESDALEPTNPYAATKAAAENIVKSYYHSFKMPVIITRGNNVYGPHQYPEKVVPKFVRRLLNGMPCCIHGDGSNSRHFIYVGDVAAAFLTILHKGVVGDTYNIGCEEEYTNLEVATKLVKHLKPECSDAKDHITFVDDRAFNDVRYYISSEKLHKLGWSPQVDFDKGLQITIDWYAKVSKDWWDIGTDSALAAHPVPRGESAAVQRPRL</sequence>
<proteinExistence type="predicted"/>
<dbReference type="Gene3D" id="3.90.25.10">
    <property type="entry name" value="UDP-galactose 4-epimerase, domain 1"/>
    <property type="match status" value="1"/>
</dbReference>
<feature type="domain" description="NAD(P)-binding" evidence="4">
    <location>
        <begin position="29"/>
        <end position="333"/>
    </location>
</feature>
<evidence type="ECO:0000256" key="1">
    <source>
        <dbReference type="ARBA" id="ARBA00001911"/>
    </source>
</evidence>
<evidence type="ECO:0000313" key="5">
    <source>
        <dbReference type="EMBL" id="CAD9434899.1"/>
    </source>
</evidence>
<accession>A0A7S2CTS3</accession>
<keyword evidence="3" id="KW-0456">Lyase</keyword>
<keyword evidence="2" id="KW-0520">NAD</keyword>
<dbReference type="GO" id="GO:0009225">
    <property type="term" value="P:nucleotide-sugar metabolic process"/>
    <property type="evidence" value="ECO:0007669"/>
    <property type="project" value="InterPro"/>
</dbReference>
<organism evidence="5">
    <name type="scientific">Haptolina brevifila</name>
    <dbReference type="NCBI Taxonomy" id="156173"/>
    <lineage>
        <taxon>Eukaryota</taxon>
        <taxon>Haptista</taxon>
        <taxon>Haptophyta</taxon>
        <taxon>Prymnesiophyceae</taxon>
        <taxon>Prymnesiales</taxon>
        <taxon>Prymnesiaceae</taxon>
        <taxon>Haptolina</taxon>
    </lineage>
</organism>
<protein>
    <recommendedName>
        <fullName evidence="4">NAD(P)-binding domain-containing protein</fullName>
    </recommendedName>
</protein>
<dbReference type="SUPFAM" id="SSF51735">
    <property type="entry name" value="NAD(P)-binding Rossmann-fold domains"/>
    <property type="match status" value="1"/>
</dbReference>
<evidence type="ECO:0000259" key="4">
    <source>
        <dbReference type="Pfam" id="PF16363"/>
    </source>
</evidence>
<dbReference type="FunFam" id="3.40.50.720:FF:000304">
    <property type="entry name" value="UDP-glucose 4,6-dehydratase"/>
    <property type="match status" value="1"/>
</dbReference>
<evidence type="ECO:0000256" key="3">
    <source>
        <dbReference type="ARBA" id="ARBA00023239"/>
    </source>
</evidence>
<dbReference type="Gene3D" id="3.40.50.720">
    <property type="entry name" value="NAD(P)-binding Rossmann-like Domain"/>
    <property type="match status" value="1"/>
</dbReference>
<dbReference type="InterPro" id="IPR005888">
    <property type="entry name" value="dTDP_Gluc_deHydtase"/>
</dbReference>
<gene>
    <name evidence="5" type="ORF">CBRE1094_LOCUS11418</name>
</gene>
<dbReference type="AlphaFoldDB" id="A0A7S2CTS3"/>
<dbReference type="InterPro" id="IPR036291">
    <property type="entry name" value="NAD(P)-bd_dom_sf"/>
</dbReference>
<name>A0A7S2CTS3_9EUKA</name>
<evidence type="ECO:0000256" key="2">
    <source>
        <dbReference type="ARBA" id="ARBA00023027"/>
    </source>
</evidence>
<dbReference type="Pfam" id="PF16363">
    <property type="entry name" value="GDP_Man_Dehyd"/>
    <property type="match status" value="1"/>
</dbReference>
<dbReference type="InterPro" id="IPR016040">
    <property type="entry name" value="NAD(P)-bd_dom"/>
</dbReference>
<dbReference type="CDD" id="cd05246">
    <property type="entry name" value="dTDP_GD_SDR_e"/>
    <property type="match status" value="1"/>
</dbReference>
<dbReference type="EMBL" id="HBGU01020856">
    <property type="protein sequence ID" value="CAD9434899.1"/>
    <property type="molecule type" value="Transcribed_RNA"/>
</dbReference>
<reference evidence="5" key="1">
    <citation type="submission" date="2021-01" db="EMBL/GenBank/DDBJ databases">
        <authorList>
            <person name="Corre E."/>
            <person name="Pelletier E."/>
            <person name="Niang G."/>
            <person name="Scheremetjew M."/>
            <person name="Finn R."/>
            <person name="Kale V."/>
            <person name="Holt S."/>
            <person name="Cochrane G."/>
            <person name="Meng A."/>
            <person name="Brown T."/>
            <person name="Cohen L."/>
        </authorList>
    </citation>
    <scope>NUCLEOTIDE SEQUENCE</scope>
    <source>
        <strain evidence="5">UTEX LB 985</strain>
    </source>
</reference>
<dbReference type="GO" id="GO:0008460">
    <property type="term" value="F:dTDP-glucose 4,6-dehydratase activity"/>
    <property type="evidence" value="ECO:0007669"/>
    <property type="project" value="InterPro"/>
</dbReference>
<dbReference type="PANTHER" id="PTHR43000">
    <property type="entry name" value="DTDP-D-GLUCOSE 4,6-DEHYDRATASE-RELATED"/>
    <property type="match status" value="1"/>
</dbReference>